<proteinExistence type="predicted"/>
<dbReference type="Proteomes" id="UP001151518">
    <property type="component" value="Unassembled WGS sequence"/>
</dbReference>
<gene>
    <name evidence="1" type="ORF">GGI25_000769</name>
</gene>
<dbReference type="AlphaFoldDB" id="A0A9W8L153"/>
<accession>A0A9W8L153</accession>
<dbReference type="EMBL" id="JANBTW010000005">
    <property type="protein sequence ID" value="KAJ2680477.1"/>
    <property type="molecule type" value="Genomic_DNA"/>
</dbReference>
<reference evidence="1" key="1">
    <citation type="submission" date="2022-07" db="EMBL/GenBank/DDBJ databases">
        <title>Phylogenomic reconstructions and comparative analyses of Kickxellomycotina fungi.</title>
        <authorList>
            <person name="Reynolds N.K."/>
            <person name="Stajich J.E."/>
            <person name="Barry K."/>
            <person name="Grigoriev I.V."/>
            <person name="Crous P."/>
            <person name="Smith M.E."/>
        </authorList>
    </citation>
    <scope>NUCLEOTIDE SEQUENCE</scope>
    <source>
        <strain evidence="1">NRRL 3115</strain>
    </source>
</reference>
<evidence type="ECO:0000313" key="2">
    <source>
        <dbReference type="Proteomes" id="UP001151518"/>
    </source>
</evidence>
<name>A0A9W8L153_9FUNG</name>
<evidence type="ECO:0000313" key="1">
    <source>
        <dbReference type="EMBL" id="KAJ2680477.1"/>
    </source>
</evidence>
<sequence length="108" mass="12042">MMMDHSTLPAIMPVGVPFAPYNDNHVMALRYIDRQLVDDVAGESVLGDVEVDSIVYMSDLPSHVRVLRPGMQWPQGLMLPSDTLLVVIDKDSIIKFVGCLEERRGGME</sequence>
<dbReference type="OrthoDB" id="5512611at2759"/>
<comment type="caution">
    <text evidence="1">The sequence shown here is derived from an EMBL/GenBank/DDBJ whole genome shotgun (WGS) entry which is preliminary data.</text>
</comment>
<protein>
    <submittedName>
        <fullName evidence="1">Uncharacterized protein</fullName>
    </submittedName>
</protein>
<organism evidence="1 2">
    <name type="scientific">Coemansia spiralis</name>
    <dbReference type="NCBI Taxonomy" id="417178"/>
    <lineage>
        <taxon>Eukaryota</taxon>
        <taxon>Fungi</taxon>
        <taxon>Fungi incertae sedis</taxon>
        <taxon>Zoopagomycota</taxon>
        <taxon>Kickxellomycotina</taxon>
        <taxon>Kickxellomycetes</taxon>
        <taxon>Kickxellales</taxon>
        <taxon>Kickxellaceae</taxon>
        <taxon>Coemansia</taxon>
    </lineage>
</organism>